<feature type="compositionally biased region" description="Basic and acidic residues" evidence="1">
    <location>
        <begin position="137"/>
        <end position="154"/>
    </location>
</feature>
<keyword evidence="3" id="KW-1185">Reference proteome</keyword>
<reference evidence="2 3" key="1">
    <citation type="submission" date="2024-12" db="EMBL/GenBank/DDBJ databases">
        <title>The unique morphological basis and parallel evolutionary history of personate flowers in Penstemon.</title>
        <authorList>
            <person name="Depatie T.H."/>
            <person name="Wessinger C.A."/>
        </authorList>
    </citation>
    <scope>NUCLEOTIDE SEQUENCE [LARGE SCALE GENOMIC DNA]</scope>
    <source>
        <strain evidence="2">WTNN_2</strain>
        <tissue evidence="2">Leaf</tissue>
    </source>
</reference>
<protein>
    <submittedName>
        <fullName evidence="2">Uncharacterized protein</fullName>
    </submittedName>
</protein>
<dbReference type="AlphaFoldDB" id="A0ABD3RSF3"/>
<comment type="caution">
    <text evidence="2">The sequence shown here is derived from an EMBL/GenBank/DDBJ whole genome shotgun (WGS) entry which is preliminary data.</text>
</comment>
<feature type="compositionally biased region" description="Basic residues" evidence="1">
    <location>
        <begin position="1"/>
        <end position="10"/>
    </location>
</feature>
<feature type="compositionally biased region" description="Low complexity" evidence="1">
    <location>
        <begin position="67"/>
        <end position="79"/>
    </location>
</feature>
<dbReference type="Proteomes" id="UP001634393">
    <property type="component" value="Unassembled WGS sequence"/>
</dbReference>
<evidence type="ECO:0000313" key="3">
    <source>
        <dbReference type="Proteomes" id="UP001634393"/>
    </source>
</evidence>
<name>A0ABD3RSF3_9LAMI</name>
<feature type="region of interest" description="Disordered" evidence="1">
    <location>
        <begin position="1"/>
        <end position="154"/>
    </location>
</feature>
<organism evidence="2 3">
    <name type="scientific">Penstemon smallii</name>
    <dbReference type="NCBI Taxonomy" id="265156"/>
    <lineage>
        <taxon>Eukaryota</taxon>
        <taxon>Viridiplantae</taxon>
        <taxon>Streptophyta</taxon>
        <taxon>Embryophyta</taxon>
        <taxon>Tracheophyta</taxon>
        <taxon>Spermatophyta</taxon>
        <taxon>Magnoliopsida</taxon>
        <taxon>eudicotyledons</taxon>
        <taxon>Gunneridae</taxon>
        <taxon>Pentapetalae</taxon>
        <taxon>asterids</taxon>
        <taxon>lamiids</taxon>
        <taxon>Lamiales</taxon>
        <taxon>Plantaginaceae</taxon>
        <taxon>Cheloneae</taxon>
        <taxon>Penstemon</taxon>
    </lineage>
</organism>
<sequence length="226" mass="25161">MGGKGIRRREKNYQAAHGGGHTQRLPPPPNHSSIDTIPSKLRQLMSLKGQEFKSGKRGNTVEKENPSGEGSNSTTTTTGTKRKGNDQNAMADNMAHGDQNEKKKKKRKRNKADDLRFESKEGSGAVGNRRKEHRKQRLEAKKNKNKKDKSEADLGFRGHEEIKFGDVVQAPPKLLAVPKAFKTIQDASKERLRLQAVESYRARKKWASRPGVQLPPPVTSSSSSLF</sequence>
<feature type="region of interest" description="Disordered" evidence="1">
    <location>
        <begin position="204"/>
        <end position="226"/>
    </location>
</feature>
<accession>A0ABD3RSF3</accession>
<gene>
    <name evidence="2" type="ORF">ACJIZ3_016164</name>
</gene>
<proteinExistence type="predicted"/>
<evidence type="ECO:0000256" key="1">
    <source>
        <dbReference type="SAM" id="MobiDB-lite"/>
    </source>
</evidence>
<feature type="compositionally biased region" description="Basic and acidic residues" evidence="1">
    <location>
        <begin position="50"/>
        <end position="66"/>
    </location>
</feature>
<evidence type="ECO:0000313" key="2">
    <source>
        <dbReference type="EMBL" id="KAL3814896.1"/>
    </source>
</evidence>
<dbReference type="PANTHER" id="PTHR37218:SF2">
    <property type="entry name" value="COILED-COIL PROTEIN"/>
    <property type="match status" value="1"/>
</dbReference>
<feature type="compositionally biased region" description="Basic and acidic residues" evidence="1">
    <location>
        <begin position="111"/>
        <end position="121"/>
    </location>
</feature>
<dbReference type="PANTHER" id="PTHR37218">
    <property type="entry name" value="COILED-COIL PROTEIN"/>
    <property type="match status" value="1"/>
</dbReference>
<dbReference type="EMBL" id="JBJXBP010000008">
    <property type="protein sequence ID" value="KAL3814896.1"/>
    <property type="molecule type" value="Genomic_DNA"/>
</dbReference>